<dbReference type="OrthoDB" id="2692435at2759"/>
<evidence type="ECO:0000313" key="2">
    <source>
        <dbReference type="EMBL" id="KAF9486692.1"/>
    </source>
</evidence>
<sequence length="235" mass="25972">MGPAPTENMSGSLTSTIKVLRTPILENDGSNWITYKERLLNVVTSKGLRRHITGTIDEKGKKPEPSPLSDDIAEAMFTKLDEFEQKEAQLREIIYETVNKTTFLQIKNEEHASDVWARLVHINENKGTLYQLDTLAKLQSKRLLEGADVHAHLAEMVEIAEKLAGMGYNINIPAAMATSSSPSATSEAIADCGATLHFTPDRHLFLNYTEIEPEPIKTADGQTLCVAIGRGDIRL</sequence>
<reference evidence="2" key="1">
    <citation type="submission" date="2020-11" db="EMBL/GenBank/DDBJ databases">
        <authorList>
            <consortium name="DOE Joint Genome Institute"/>
            <person name="Ahrendt S."/>
            <person name="Riley R."/>
            <person name="Andreopoulos W."/>
            <person name="Labutti K."/>
            <person name="Pangilinan J."/>
            <person name="Ruiz-Duenas F.J."/>
            <person name="Barrasa J.M."/>
            <person name="Sanchez-Garcia M."/>
            <person name="Camarero S."/>
            <person name="Miyauchi S."/>
            <person name="Serrano A."/>
            <person name="Linde D."/>
            <person name="Babiker R."/>
            <person name="Drula E."/>
            <person name="Ayuso-Fernandez I."/>
            <person name="Pacheco R."/>
            <person name="Padilla G."/>
            <person name="Ferreira P."/>
            <person name="Barriuso J."/>
            <person name="Kellner H."/>
            <person name="Castanera R."/>
            <person name="Alfaro M."/>
            <person name="Ramirez L."/>
            <person name="Pisabarro A.G."/>
            <person name="Kuo A."/>
            <person name="Tritt A."/>
            <person name="Lipzen A."/>
            <person name="He G."/>
            <person name="Yan M."/>
            <person name="Ng V."/>
            <person name="Cullen D."/>
            <person name="Martin F."/>
            <person name="Rosso M.-N."/>
            <person name="Henrissat B."/>
            <person name="Hibbett D."/>
            <person name="Martinez A.T."/>
            <person name="Grigoriev I.V."/>
        </authorList>
    </citation>
    <scope>NUCLEOTIDE SEQUENCE</scope>
    <source>
        <strain evidence="2">ATCC 90797</strain>
    </source>
</reference>
<keyword evidence="3" id="KW-1185">Reference proteome</keyword>
<organism evidence="2 3">
    <name type="scientific">Pleurotus eryngii</name>
    <name type="common">Boletus of the steppes</name>
    <dbReference type="NCBI Taxonomy" id="5323"/>
    <lineage>
        <taxon>Eukaryota</taxon>
        <taxon>Fungi</taxon>
        <taxon>Dikarya</taxon>
        <taxon>Basidiomycota</taxon>
        <taxon>Agaricomycotina</taxon>
        <taxon>Agaricomycetes</taxon>
        <taxon>Agaricomycetidae</taxon>
        <taxon>Agaricales</taxon>
        <taxon>Pleurotineae</taxon>
        <taxon>Pleurotaceae</taxon>
        <taxon>Pleurotus</taxon>
    </lineage>
</organism>
<dbReference type="Pfam" id="PF22936">
    <property type="entry name" value="Pol_BBD"/>
    <property type="match status" value="1"/>
</dbReference>
<dbReference type="Proteomes" id="UP000807025">
    <property type="component" value="Unassembled WGS sequence"/>
</dbReference>
<feature type="domain" description="Retrovirus-related Pol polyprotein from transposon TNT 1-94-like beta-barrel" evidence="1">
    <location>
        <begin position="189"/>
        <end position="235"/>
    </location>
</feature>
<comment type="caution">
    <text evidence="2">The sequence shown here is derived from an EMBL/GenBank/DDBJ whole genome shotgun (WGS) entry which is preliminary data.</text>
</comment>
<proteinExistence type="predicted"/>
<dbReference type="Pfam" id="PF14223">
    <property type="entry name" value="Retrotran_gag_2"/>
    <property type="match status" value="1"/>
</dbReference>
<dbReference type="EMBL" id="MU155009">
    <property type="protein sequence ID" value="KAF9486692.1"/>
    <property type="molecule type" value="Genomic_DNA"/>
</dbReference>
<accession>A0A9P5ZFW3</accession>
<protein>
    <recommendedName>
        <fullName evidence="1">Retrovirus-related Pol polyprotein from transposon TNT 1-94-like beta-barrel domain-containing protein</fullName>
    </recommendedName>
</protein>
<gene>
    <name evidence="2" type="ORF">BDN71DRAFT_1425783</name>
</gene>
<evidence type="ECO:0000313" key="3">
    <source>
        <dbReference type="Proteomes" id="UP000807025"/>
    </source>
</evidence>
<dbReference type="AlphaFoldDB" id="A0A9P5ZFW3"/>
<dbReference type="InterPro" id="IPR054722">
    <property type="entry name" value="PolX-like_BBD"/>
</dbReference>
<name>A0A9P5ZFW3_PLEER</name>
<evidence type="ECO:0000259" key="1">
    <source>
        <dbReference type="Pfam" id="PF22936"/>
    </source>
</evidence>
<feature type="non-terminal residue" evidence="2">
    <location>
        <position position="235"/>
    </location>
</feature>